<dbReference type="Pfam" id="PF00797">
    <property type="entry name" value="Acetyltransf_2"/>
    <property type="match status" value="1"/>
</dbReference>
<dbReference type="PANTHER" id="PTHR11786">
    <property type="entry name" value="N-HYDROXYARYLAMINE O-ACETYLTRANSFERASE"/>
    <property type="match status" value="1"/>
</dbReference>
<proteinExistence type="inferred from homology"/>
<reference evidence="2 3" key="1">
    <citation type="submission" date="2024-06" db="EMBL/GenBank/DDBJ databases">
        <title>Complete genome of Phlyctema vagabunda strain 19-DSS-EL-015.</title>
        <authorList>
            <person name="Fiorenzani C."/>
        </authorList>
    </citation>
    <scope>NUCLEOTIDE SEQUENCE [LARGE SCALE GENOMIC DNA]</scope>
    <source>
        <strain evidence="2 3">19-DSS-EL-015</strain>
    </source>
</reference>
<comment type="similarity">
    <text evidence="1">Belongs to the arylamine N-acetyltransferase family.</text>
</comment>
<dbReference type="InterPro" id="IPR001447">
    <property type="entry name" value="Arylamine_N-AcTrfase"/>
</dbReference>
<gene>
    <name evidence="2" type="ORF">PVAG01_04461</name>
</gene>
<evidence type="ECO:0000313" key="2">
    <source>
        <dbReference type="EMBL" id="KAL3425180.1"/>
    </source>
</evidence>
<comment type="caution">
    <text evidence="2">The sequence shown here is derived from an EMBL/GenBank/DDBJ whole genome shotgun (WGS) entry which is preliminary data.</text>
</comment>
<name>A0ABR4PPG1_9HELO</name>
<dbReference type="PANTHER" id="PTHR11786:SF0">
    <property type="entry name" value="ARYLAMINE N-ACETYLTRANSFERASE 4-RELATED"/>
    <property type="match status" value="1"/>
</dbReference>
<dbReference type="EMBL" id="JBFCZG010000003">
    <property type="protein sequence ID" value="KAL3425180.1"/>
    <property type="molecule type" value="Genomic_DNA"/>
</dbReference>
<dbReference type="Gene3D" id="3.30.2140.20">
    <property type="match status" value="1"/>
</dbReference>
<dbReference type="InterPro" id="IPR053710">
    <property type="entry name" value="Arylamine_NAT_domain_sf"/>
</dbReference>
<protein>
    <submittedName>
        <fullName evidence="2">Arylamine N-acetyltransferase</fullName>
    </submittedName>
</protein>
<evidence type="ECO:0000313" key="3">
    <source>
        <dbReference type="Proteomes" id="UP001629113"/>
    </source>
</evidence>
<evidence type="ECO:0000256" key="1">
    <source>
        <dbReference type="ARBA" id="ARBA00006547"/>
    </source>
</evidence>
<keyword evidence="3" id="KW-1185">Reference proteome</keyword>
<dbReference type="SUPFAM" id="SSF54001">
    <property type="entry name" value="Cysteine proteinases"/>
    <property type="match status" value="1"/>
</dbReference>
<accession>A0ABR4PPG1</accession>
<sequence length="314" mass="35764">MSSAYSPAQIAQYEAYIALPSHLRLINKPSLTASYLTTLHVHQLSKVPYENLQLHYSPSHAISLDPNVLFRKIVIDARGRGGYCMENSIFYNHILKALGFDAYTVGVRIRARYDGIPRGDYIGWVHIVNIVTLPNGERYMVDVGFGGDGATQPLPLIPNQATTNLGTQEVRLIRDFIPTQTRRQDEKDKLWIYQYRNGTHLEWNSFFAFPETEFLPQDFEVMNFYTSQSFAATNFQTRRLLIVLFLKGEEGEQIVGKVMLVNGEVKRNDGGKTKTILSCKTEAERIRALSEHFGISLTDEQRDGIKGRNVELRE</sequence>
<dbReference type="InterPro" id="IPR038765">
    <property type="entry name" value="Papain-like_cys_pep_sf"/>
</dbReference>
<dbReference type="Proteomes" id="UP001629113">
    <property type="component" value="Unassembled WGS sequence"/>
</dbReference>
<organism evidence="2 3">
    <name type="scientific">Phlyctema vagabunda</name>
    <dbReference type="NCBI Taxonomy" id="108571"/>
    <lineage>
        <taxon>Eukaryota</taxon>
        <taxon>Fungi</taxon>
        <taxon>Dikarya</taxon>
        <taxon>Ascomycota</taxon>
        <taxon>Pezizomycotina</taxon>
        <taxon>Leotiomycetes</taxon>
        <taxon>Helotiales</taxon>
        <taxon>Dermateaceae</taxon>
        <taxon>Phlyctema</taxon>
    </lineage>
</organism>